<dbReference type="EMBL" id="JARBHB010000017">
    <property type="protein sequence ID" value="KAJ8866141.1"/>
    <property type="molecule type" value="Genomic_DNA"/>
</dbReference>
<feature type="region of interest" description="Disordered" evidence="1">
    <location>
        <begin position="1"/>
        <end position="77"/>
    </location>
</feature>
<gene>
    <name evidence="2" type="ORF">PR048_033665</name>
</gene>
<keyword evidence="3" id="KW-1185">Reference proteome</keyword>
<reference evidence="2 3" key="1">
    <citation type="submission" date="2023-02" db="EMBL/GenBank/DDBJ databases">
        <title>LHISI_Scaffold_Assembly.</title>
        <authorList>
            <person name="Stuart O.P."/>
            <person name="Cleave R."/>
            <person name="Magrath M.J.L."/>
            <person name="Mikheyev A.S."/>
        </authorList>
    </citation>
    <scope>NUCLEOTIDE SEQUENCE [LARGE SCALE GENOMIC DNA]</scope>
    <source>
        <strain evidence="2">Daus_M_001</strain>
        <tissue evidence="2">Leg muscle</tissue>
    </source>
</reference>
<sequence length="77" mass="8433">MSVRLHQRLRDTGVASSPAHTDAVRRDVPTPTFNEGVLPRLANEPSTSTRASASTTGTSQSTMPHIKEDYSLRAYHL</sequence>
<evidence type="ECO:0000313" key="3">
    <source>
        <dbReference type="Proteomes" id="UP001159363"/>
    </source>
</evidence>
<comment type="caution">
    <text evidence="2">The sequence shown here is derived from an EMBL/GenBank/DDBJ whole genome shotgun (WGS) entry which is preliminary data.</text>
</comment>
<proteinExistence type="predicted"/>
<name>A0ABQ9G3S1_9NEOP</name>
<dbReference type="Proteomes" id="UP001159363">
    <property type="component" value="Chromosome 16"/>
</dbReference>
<protein>
    <submittedName>
        <fullName evidence="2">Uncharacterized protein</fullName>
    </submittedName>
</protein>
<organism evidence="2 3">
    <name type="scientific">Dryococelus australis</name>
    <dbReference type="NCBI Taxonomy" id="614101"/>
    <lineage>
        <taxon>Eukaryota</taxon>
        <taxon>Metazoa</taxon>
        <taxon>Ecdysozoa</taxon>
        <taxon>Arthropoda</taxon>
        <taxon>Hexapoda</taxon>
        <taxon>Insecta</taxon>
        <taxon>Pterygota</taxon>
        <taxon>Neoptera</taxon>
        <taxon>Polyneoptera</taxon>
        <taxon>Phasmatodea</taxon>
        <taxon>Verophasmatodea</taxon>
        <taxon>Anareolatae</taxon>
        <taxon>Phasmatidae</taxon>
        <taxon>Eurycanthinae</taxon>
        <taxon>Dryococelus</taxon>
    </lineage>
</organism>
<feature type="compositionally biased region" description="Low complexity" evidence="1">
    <location>
        <begin position="46"/>
        <end position="62"/>
    </location>
</feature>
<evidence type="ECO:0000256" key="1">
    <source>
        <dbReference type="SAM" id="MobiDB-lite"/>
    </source>
</evidence>
<evidence type="ECO:0000313" key="2">
    <source>
        <dbReference type="EMBL" id="KAJ8866141.1"/>
    </source>
</evidence>
<accession>A0ABQ9G3S1</accession>